<proteinExistence type="predicted"/>
<feature type="transmembrane region" description="Helical" evidence="1">
    <location>
        <begin position="104"/>
        <end position="123"/>
    </location>
</feature>
<name>A0A2N8PUD4_ENTAV</name>
<keyword evidence="1" id="KW-1133">Transmembrane helix</keyword>
<sequence>MNVETRYTLKRKFWICYFLLLFIGASLTILRWLSVPITDFVFINPEIHSHISNFSLSMIFYLAIGNSWLIAGVNFRLIVLLGMGILLGNLVCETLLGFMNTTDLVDAVYGTLGTFISFIYLLCTEKYGRGPIKSKN</sequence>
<dbReference type="RefSeq" id="WP_102873307.1">
    <property type="nucleotide sequence ID" value="NZ_JAQLBS010000009.1"/>
</dbReference>
<evidence type="ECO:0000313" key="3">
    <source>
        <dbReference type="Proteomes" id="UP000288388"/>
    </source>
</evidence>
<reference evidence="2 3" key="1">
    <citation type="submission" date="2018-12" db="EMBL/GenBank/DDBJ databases">
        <title>A novel vanA-carrying plasmid in a clinical isolate of Enterococcus avium.</title>
        <authorList>
            <person name="Bernasconi O.J."/>
            <person name="Luzzaro F."/>
            <person name="Endimiani A."/>
        </authorList>
    </citation>
    <scope>NUCLEOTIDE SEQUENCE [LARGE SCALE GENOMIC DNA]</scope>
    <source>
        <strain evidence="2 3">LC0559/18</strain>
    </source>
</reference>
<comment type="caution">
    <text evidence="2">The sequence shown here is derived from an EMBL/GenBank/DDBJ whole genome shotgun (WGS) entry which is preliminary data.</text>
</comment>
<accession>A0A2N8PUD4</accession>
<dbReference type="AlphaFoldDB" id="A0A2N8PUD4"/>
<feature type="transmembrane region" description="Helical" evidence="1">
    <location>
        <begin position="78"/>
        <end position="98"/>
    </location>
</feature>
<dbReference type="Proteomes" id="UP000288388">
    <property type="component" value="Unassembled WGS sequence"/>
</dbReference>
<evidence type="ECO:0008006" key="4">
    <source>
        <dbReference type="Google" id="ProtNLM"/>
    </source>
</evidence>
<feature type="transmembrane region" description="Helical" evidence="1">
    <location>
        <begin position="54"/>
        <end position="71"/>
    </location>
</feature>
<protein>
    <recommendedName>
        <fullName evidence="4">VanZ-like domain-containing protein</fullName>
    </recommendedName>
</protein>
<keyword evidence="1" id="KW-0472">Membrane</keyword>
<organism evidence="2 3">
    <name type="scientific">Enterococcus avium</name>
    <name type="common">Streptococcus avium</name>
    <dbReference type="NCBI Taxonomy" id="33945"/>
    <lineage>
        <taxon>Bacteria</taxon>
        <taxon>Bacillati</taxon>
        <taxon>Bacillota</taxon>
        <taxon>Bacilli</taxon>
        <taxon>Lactobacillales</taxon>
        <taxon>Enterococcaceae</taxon>
        <taxon>Enterococcus</taxon>
    </lineage>
</organism>
<keyword evidence="1" id="KW-0812">Transmembrane</keyword>
<evidence type="ECO:0000256" key="1">
    <source>
        <dbReference type="SAM" id="Phobius"/>
    </source>
</evidence>
<gene>
    <name evidence="2" type="ORF">EK398_19750</name>
</gene>
<dbReference type="EMBL" id="RYZS01000002">
    <property type="protein sequence ID" value="RVU92723.1"/>
    <property type="molecule type" value="Genomic_DNA"/>
</dbReference>
<feature type="transmembrane region" description="Helical" evidence="1">
    <location>
        <begin position="12"/>
        <end position="34"/>
    </location>
</feature>
<evidence type="ECO:0000313" key="2">
    <source>
        <dbReference type="EMBL" id="RVU92723.1"/>
    </source>
</evidence>